<dbReference type="PANTHER" id="PTHR46124">
    <property type="entry name" value="D-AMINOACYL-TRNA DEACYLASE"/>
    <property type="match status" value="1"/>
</dbReference>
<evidence type="ECO:0000313" key="4">
    <source>
        <dbReference type="Proteomes" id="UP001227964"/>
    </source>
</evidence>
<gene>
    <name evidence="3" type="ORF">QPM17_06420</name>
</gene>
<dbReference type="EC" id="3.1.-.-" evidence="3"/>
<dbReference type="InterPro" id="IPR001130">
    <property type="entry name" value="TatD-like"/>
</dbReference>
<dbReference type="PROSITE" id="PS50007">
    <property type="entry name" value="PIPLC_X_DOMAIN"/>
    <property type="match status" value="1"/>
</dbReference>
<dbReference type="PANTHER" id="PTHR46124:SF3">
    <property type="entry name" value="HYDROLASE"/>
    <property type="match status" value="1"/>
</dbReference>
<dbReference type="Gene3D" id="3.20.20.140">
    <property type="entry name" value="Metal-dependent hydrolases"/>
    <property type="match status" value="1"/>
</dbReference>
<dbReference type="Proteomes" id="UP001227964">
    <property type="component" value="Unassembled WGS sequence"/>
</dbReference>
<dbReference type="CDD" id="cd01310">
    <property type="entry name" value="TatD_DNAse"/>
    <property type="match status" value="1"/>
</dbReference>
<dbReference type="PIRSF" id="PIRSF005902">
    <property type="entry name" value="DNase_TatD"/>
    <property type="match status" value="1"/>
</dbReference>
<dbReference type="InterPro" id="IPR032466">
    <property type="entry name" value="Metal_Hydrolase"/>
</dbReference>
<protein>
    <submittedName>
        <fullName evidence="3">TatD family hydrolase</fullName>
        <ecNumber evidence="3">3.1.-.-</ecNumber>
    </submittedName>
</protein>
<dbReference type="RefSeq" id="WP_285389740.1">
    <property type="nucleotide sequence ID" value="NZ_JASSVS010000002.1"/>
</dbReference>
<proteinExistence type="inferred from homology"/>
<dbReference type="Pfam" id="PF01026">
    <property type="entry name" value="TatD_DNase"/>
    <property type="match status" value="1"/>
</dbReference>
<evidence type="ECO:0000256" key="2">
    <source>
        <dbReference type="ARBA" id="ARBA00022801"/>
    </source>
</evidence>
<evidence type="ECO:0000313" key="3">
    <source>
        <dbReference type="EMBL" id="MDL0430749.1"/>
    </source>
</evidence>
<keyword evidence="4" id="KW-1185">Reference proteome</keyword>
<reference evidence="3 4" key="1">
    <citation type="submission" date="2023-06" db="EMBL/GenBank/DDBJ databases">
        <title>Marinobacter azerbaijanicus a moderately halophilic, isolated from Urmia Lake in Azerbaijan region of Iran.</title>
        <authorList>
            <person name="Sanchez-Porro C."/>
            <person name="Aghdam E.M."/>
            <person name="Saheb S.M."/>
            <person name="Tarhriz V."/>
            <person name="Kazemi E."/>
            <person name="Ammozegar M.A."/>
            <person name="Ventosa A."/>
            <person name="Hejazi M.S."/>
        </authorList>
    </citation>
    <scope>NUCLEOTIDE SEQUENCE [LARGE SCALE GENOMIC DNA]</scope>
    <source>
        <strain evidence="3 4">TBZ242</strain>
    </source>
</reference>
<keyword evidence="2 3" id="KW-0378">Hydrolase</keyword>
<dbReference type="PROSITE" id="PS01091">
    <property type="entry name" value="TATD_3"/>
    <property type="match status" value="1"/>
</dbReference>
<accession>A0ABT7I9B3</accession>
<dbReference type="GO" id="GO:0016787">
    <property type="term" value="F:hydrolase activity"/>
    <property type="evidence" value="ECO:0007669"/>
    <property type="project" value="UniProtKB-KW"/>
</dbReference>
<evidence type="ECO:0000256" key="1">
    <source>
        <dbReference type="ARBA" id="ARBA00009275"/>
    </source>
</evidence>
<dbReference type="PROSITE" id="PS01137">
    <property type="entry name" value="TATD_1"/>
    <property type="match status" value="1"/>
</dbReference>
<dbReference type="InterPro" id="IPR018228">
    <property type="entry name" value="DNase_TatD-rel_CS"/>
</dbReference>
<comment type="caution">
    <text evidence="3">The sequence shown here is derived from an EMBL/GenBank/DDBJ whole genome shotgun (WGS) entry which is preliminary data.</text>
</comment>
<sequence length="262" mass="28999">MRLIDAHCHFDFPEFDGRRAAVLEEARCAGLSNLVIPGVRRSDWSRVSRVASEHEGLYYCLGIHPWYVGEHSSDDLNALSDALVKHPGRCVALGECGLDRLHGTLEDQYPWFEAQVDIASEAHFPLVVHSVKTHDEVYEVLRRKQFAGRVLVHGFSGSYQQASKLIDLGCFIGVGGVITHPRSRKTRETIARLPVDALVLETDAPDMAPEGVAPGCNSPGYLPLIFDALAELRDASREDLARSLLGNVQRLYGWNEVGASER</sequence>
<comment type="similarity">
    <text evidence="1">Belongs to the metallo-dependent hydrolases superfamily. TatD-type hydrolase family.</text>
</comment>
<organism evidence="3 4">
    <name type="scientific">Marinobacter azerbaijanicus</name>
    <dbReference type="NCBI Taxonomy" id="3050455"/>
    <lineage>
        <taxon>Bacteria</taxon>
        <taxon>Pseudomonadati</taxon>
        <taxon>Pseudomonadota</taxon>
        <taxon>Gammaproteobacteria</taxon>
        <taxon>Pseudomonadales</taxon>
        <taxon>Marinobacteraceae</taxon>
        <taxon>Marinobacter</taxon>
    </lineage>
</organism>
<dbReference type="SUPFAM" id="SSF51556">
    <property type="entry name" value="Metallo-dependent hydrolases"/>
    <property type="match status" value="1"/>
</dbReference>
<name>A0ABT7I9B3_9GAMM</name>
<dbReference type="EMBL" id="JASSVS010000002">
    <property type="protein sequence ID" value="MDL0430749.1"/>
    <property type="molecule type" value="Genomic_DNA"/>
</dbReference>